<comment type="caution">
    <text evidence="1">The sequence shown here is derived from an EMBL/GenBank/DDBJ whole genome shotgun (WGS) entry which is preliminary data.</text>
</comment>
<dbReference type="RefSeq" id="WP_136426453.1">
    <property type="nucleotide sequence ID" value="NZ_SSSM01000002.1"/>
</dbReference>
<keyword evidence="2" id="KW-1185">Reference proteome</keyword>
<sequence length="73" mass="8091">MRLSEFRLAVTEEFGDSLGRALVRDLVVDGLDGRTPQQALDAGVPAAEVWTELCRSSDVPRERWHGRGQRSPA</sequence>
<dbReference type="Proteomes" id="UP000309133">
    <property type="component" value="Unassembled WGS sequence"/>
</dbReference>
<evidence type="ECO:0000313" key="2">
    <source>
        <dbReference type="Proteomes" id="UP000309133"/>
    </source>
</evidence>
<dbReference type="InterPro" id="IPR021408">
    <property type="entry name" value="DUF3046"/>
</dbReference>
<dbReference type="OrthoDB" id="3215033at2"/>
<protein>
    <submittedName>
        <fullName evidence="1">DUF3046 domain-containing protein</fullName>
    </submittedName>
</protein>
<dbReference type="AlphaFoldDB" id="A0A4S4FPS7"/>
<reference evidence="1 2" key="1">
    <citation type="submission" date="2019-04" db="EMBL/GenBank/DDBJ databases">
        <authorList>
            <person name="Jiang L."/>
        </authorList>
    </citation>
    <scope>NUCLEOTIDE SEQUENCE [LARGE SCALE GENOMIC DNA]</scope>
    <source>
        <strain evidence="1 2">YIM 131853</strain>
    </source>
</reference>
<name>A0A4S4FPS7_9MICO</name>
<dbReference type="EMBL" id="SSSM01000002">
    <property type="protein sequence ID" value="THG32288.1"/>
    <property type="molecule type" value="Genomic_DNA"/>
</dbReference>
<evidence type="ECO:0000313" key="1">
    <source>
        <dbReference type="EMBL" id="THG32288.1"/>
    </source>
</evidence>
<proteinExistence type="predicted"/>
<gene>
    <name evidence="1" type="ORF">E6C64_04485</name>
</gene>
<accession>A0A4S4FPS7</accession>
<dbReference type="Pfam" id="PF11248">
    <property type="entry name" value="DUF3046"/>
    <property type="match status" value="1"/>
</dbReference>
<organism evidence="1 2">
    <name type="scientific">Naasia lichenicola</name>
    <dbReference type="NCBI Taxonomy" id="2565933"/>
    <lineage>
        <taxon>Bacteria</taxon>
        <taxon>Bacillati</taxon>
        <taxon>Actinomycetota</taxon>
        <taxon>Actinomycetes</taxon>
        <taxon>Micrococcales</taxon>
        <taxon>Microbacteriaceae</taxon>
        <taxon>Naasia</taxon>
    </lineage>
</organism>